<evidence type="ECO:0000313" key="2">
    <source>
        <dbReference type="Proteomes" id="UP001165042"/>
    </source>
</evidence>
<accession>A0A9W6V833</accession>
<name>A0A9W6V833_9PSEU</name>
<dbReference type="RefSeq" id="WP_285606912.1">
    <property type="nucleotide sequence ID" value="NZ_BSSD01000001.1"/>
</dbReference>
<comment type="caution">
    <text evidence="1">The sequence shown here is derived from an EMBL/GenBank/DDBJ whole genome shotgun (WGS) entry which is preliminary data.</text>
</comment>
<dbReference type="GO" id="GO:0009306">
    <property type="term" value="P:protein secretion"/>
    <property type="evidence" value="ECO:0007669"/>
    <property type="project" value="InterPro"/>
</dbReference>
<evidence type="ECO:0000313" key="1">
    <source>
        <dbReference type="EMBL" id="GLW89553.1"/>
    </source>
</evidence>
<sequence length="122" mass="12979">MTDGYAVDVEQIRRHAARLDAIRGRFAAVRSAGAHISGDARAYGKLCGWISQVLAGRHQKQNELVGEVAENLSMAASSLRESADAYAANDTAAADTLAKIGEELGKINRALEDIGRRSGVAR</sequence>
<protein>
    <recommendedName>
        <fullName evidence="3">Excreted virulence factor EspC, type VII ESX diderm</fullName>
    </recommendedName>
</protein>
<dbReference type="Proteomes" id="UP001165042">
    <property type="component" value="Unassembled WGS sequence"/>
</dbReference>
<dbReference type="EMBL" id="BSSD01000001">
    <property type="protein sequence ID" value="GLW89553.1"/>
    <property type="molecule type" value="Genomic_DNA"/>
</dbReference>
<dbReference type="Pfam" id="PF10824">
    <property type="entry name" value="T7SS_ESX_EspC"/>
    <property type="match status" value="1"/>
</dbReference>
<evidence type="ECO:0008006" key="3">
    <source>
        <dbReference type="Google" id="ProtNLM"/>
    </source>
</evidence>
<keyword evidence="2" id="KW-1185">Reference proteome</keyword>
<dbReference type="AlphaFoldDB" id="A0A9W6V833"/>
<gene>
    <name evidence="1" type="ORF">Aglo03_03690</name>
</gene>
<dbReference type="InterPro" id="IPR022536">
    <property type="entry name" value="EspC"/>
</dbReference>
<organism evidence="1 2">
    <name type="scientific">Actinokineospora globicatena</name>
    <dbReference type="NCBI Taxonomy" id="103729"/>
    <lineage>
        <taxon>Bacteria</taxon>
        <taxon>Bacillati</taxon>
        <taxon>Actinomycetota</taxon>
        <taxon>Actinomycetes</taxon>
        <taxon>Pseudonocardiales</taxon>
        <taxon>Pseudonocardiaceae</taxon>
        <taxon>Actinokineospora</taxon>
    </lineage>
</organism>
<reference evidence="1" key="1">
    <citation type="submission" date="2023-02" db="EMBL/GenBank/DDBJ databases">
        <title>Actinokineospora globicatena NBRC 15670.</title>
        <authorList>
            <person name="Ichikawa N."/>
            <person name="Sato H."/>
            <person name="Tonouchi N."/>
        </authorList>
    </citation>
    <scope>NUCLEOTIDE SEQUENCE</scope>
    <source>
        <strain evidence="1">NBRC 15670</strain>
    </source>
</reference>
<proteinExistence type="predicted"/>